<comment type="caution">
    <text evidence="1">The sequence shown here is derived from an EMBL/GenBank/DDBJ whole genome shotgun (WGS) entry which is preliminary data.</text>
</comment>
<protein>
    <submittedName>
        <fullName evidence="1">Uncharacterized protein</fullName>
    </submittedName>
</protein>
<dbReference type="Proteomes" id="UP000076858">
    <property type="component" value="Unassembled WGS sequence"/>
</dbReference>
<accession>A0A165A4A3</accession>
<keyword evidence="2" id="KW-1185">Reference proteome</keyword>
<dbReference type="EMBL" id="LRGB01000642">
    <property type="protein sequence ID" value="KZS17162.1"/>
    <property type="molecule type" value="Genomic_DNA"/>
</dbReference>
<reference evidence="1 2" key="1">
    <citation type="submission" date="2016-03" db="EMBL/GenBank/DDBJ databases">
        <title>EvidentialGene: Evidence-directed Construction of Genes on Genomes.</title>
        <authorList>
            <person name="Gilbert D.G."/>
            <person name="Choi J.-H."/>
            <person name="Mockaitis K."/>
            <person name="Colbourne J."/>
            <person name="Pfrender M."/>
        </authorList>
    </citation>
    <scope>NUCLEOTIDE SEQUENCE [LARGE SCALE GENOMIC DNA]</scope>
    <source>
        <strain evidence="1 2">Xinb3</strain>
        <tissue evidence="1">Complete organism</tissue>
    </source>
</reference>
<dbReference type="AlphaFoldDB" id="A0A165A4A3"/>
<sequence>MARVCRHTENGSDFAGLTFSAAQFSWREQYDEYPMAIVCHSQQLLVACCRLSSSSAFLSSFPSSTYLYAPLPLLERPRFCFSLPTDTEEKDKETQYDGNYINASFVPRIPFPFCASLFTACCASPSAVKQRELSKR</sequence>
<organism evidence="1 2">
    <name type="scientific">Daphnia magna</name>
    <dbReference type="NCBI Taxonomy" id="35525"/>
    <lineage>
        <taxon>Eukaryota</taxon>
        <taxon>Metazoa</taxon>
        <taxon>Ecdysozoa</taxon>
        <taxon>Arthropoda</taxon>
        <taxon>Crustacea</taxon>
        <taxon>Branchiopoda</taxon>
        <taxon>Diplostraca</taxon>
        <taxon>Cladocera</taxon>
        <taxon>Anomopoda</taxon>
        <taxon>Daphniidae</taxon>
        <taxon>Daphnia</taxon>
    </lineage>
</organism>
<name>A0A165A4A3_9CRUS</name>
<evidence type="ECO:0000313" key="2">
    <source>
        <dbReference type="Proteomes" id="UP000076858"/>
    </source>
</evidence>
<proteinExistence type="predicted"/>
<evidence type="ECO:0000313" key="1">
    <source>
        <dbReference type="EMBL" id="KZS17162.1"/>
    </source>
</evidence>
<gene>
    <name evidence="1" type="ORF">APZ42_016733</name>
</gene>